<comment type="caution">
    <text evidence="1">The sequence shown here is derived from an EMBL/GenBank/DDBJ whole genome shotgun (WGS) entry which is preliminary data.</text>
</comment>
<dbReference type="Gene3D" id="3.40.50.410">
    <property type="entry name" value="von Willebrand factor, type A domain"/>
    <property type="match status" value="1"/>
</dbReference>
<name>A0A368H3T3_ANCCA</name>
<evidence type="ECO:0000313" key="1">
    <source>
        <dbReference type="EMBL" id="RCN51254.1"/>
    </source>
</evidence>
<dbReference type="InterPro" id="IPR036465">
    <property type="entry name" value="vWFA_dom_sf"/>
</dbReference>
<protein>
    <submittedName>
        <fullName evidence="1">Uncharacterized protein</fullName>
    </submittedName>
</protein>
<proteinExistence type="predicted"/>
<keyword evidence="2" id="KW-1185">Reference proteome</keyword>
<dbReference type="AlphaFoldDB" id="A0A368H3T3"/>
<dbReference type="OrthoDB" id="5872865at2759"/>
<organism evidence="1 2">
    <name type="scientific">Ancylostoma caninum</name>
    <name type="common">Dog hookworm</name>
    <dbReference type="NCBI Taxonomy" id="29170"/>
    <lineage>
        <taxon>Eukaryota</taxon>
        <taxon>Metazoa</taxon>
        <taxon>Ecdysozoa</taxon>
        <taxon>Nematoda</taxon>
        <taxon>Chromadorea</taxon>
        <taxon>Rhabditida</taxon>
        <taxon>Rhabditina</taxon>
        <taxon>Rhabditomorpha</taxon>
        <taxon>Strongyloidea</taxon>
        <taxon>Ancylostomatidae</taxon>
        <taxon>Ancylostomatinae</taxon>
        <taxon>Ancylostoma</taxon>
    </lineage>
</organism>
<accession>A0A368H3T3</accession>
<sequence length="131" mass="14918">MCGNSTAERGVSALRQIKFMKIIASNIKTVRTGIVVMFDTPVISMKMGLHSAKELEDWVEKHKQYNSSWTLTGYAIYLARTMLDAEKSKHKTIMLFSDGDEDACDVYDFGDECVKEQELMKKHTQSEEAKK</sequence>
<evidence type="ECO:0000313" key="2">
    <source>
        <dbReference type="Proteomes" id="UP000252519"/>
    </source>
</evidence>
<dbReference type="SUPFAM" id="SSF53300">
    <property type="entry name" value="vWA-like"/>
    <property type="match status" value="1"/>
</dbReference>
<dbReference type="Proteomes" id="UP000252519">
    <property type="component" value="Unassembled WGS sequence"/>
</dbReference>
<feature type="non-terminal residue" evidence="1">
    <location>
        <position position="131"/>
    </location>
</feature>
<dbReference type="EMBL" id="JOJR01000015">
    <property type="protein sequence ID" value="RCN51254.1"/>
    <property type="molecule type" value="Genomic_DNA"/>
</dbReference>
<gene>
    <name evidence="1" type="ORF">ANCCAN_02615</name>
</gene>
<reference evidence="1 2" key="1">
    <citation type="submission" date="2014-10" db="EMBL/GenBank/DDBJ databases">
        <title>Draft genome of the hookworm Ancylostoma caninum.</title>
        <authorList>
            <person name="Mitreva M."/>
        </authorList>
    </citation>
    <scope>NUCLEOTIDE SEQUENCE [LARGE SCALE GENOMIC DNA]</scope>
    <source>
        <strain evidence="1 2">Baltimore</strain>
    </source>
</reference>